<sequence>MGFAEGEAFKLVLGETKSRSGAYRRMLEESSHRKHQQTTDRGNIQHSTKALSPDLPLAFFSFKTLPGPLLLKGLDSQIYSATLRPLLCFGEVGQSFVLSSLLWKSSSWLCCERLILSNAGCWKAMKRCEGTGEDQRRGERRHCVCTAAPHSSLLVIMEAPWRMETGQSSLVTNHLNSSHKDDCLMREFGERSKKK</sequence>
<dbReference type="Proteomes" id="UP000316079">
    <property type="component" value="Unassembled WGS sequence"/>
</dbReference>
<feature type="region of interest" description="Disordered" evidence="1">
    <location>
        <begin position="26"/>
        <end position="47"/>
    </location>
</feature>
<organism evidence="2 3">
    <name type="scientific">Danionella cerebrum</name>
    <dbReference type="NCBI Taxonomy" id="2873325"/>
    <lineage>
        <taxon>Eukaryota</taxon>
        <taxon>Metazoa</taxon>
        <taxon>Chordata</taxon>
        <taxon>Craniata</taxon>
        <taxon>Vertebrata</taxon>
        <taxon>Euteleostomi</taxon>
        <taxon>Actinopterygii</taxon>
        <taxon>Neopterygii</taxon>
        <taxon>Teleostei</taxon>
        <taxon>Ostariophysi</taxon>
        <taxon>Cypriniformes</taxon>
        <taxon>Danionidae</taxon>
        <taxon>Danioninae</taxon>
        <taxon>Danionella</taxon>
    </lineage>
</organism>
<evidence type="ECO:0000256" key="1">
    <source>
        <dbReference type="SAM" id="MobiDB-lite"/>
    </source>
</evidence>
<dbReference type="EMBL" id="SRMA01026257">
    <property type="protein sequence ID" value="TRY85767.1"/>
    <property type="molecule type" value="Genomic_DNA"/>
</dbReference>
<reference evidence="2 3" key="1">
    <citation type="journal article" date="2019" name="Sci. Data">
        <title>Hybrid genome assembly and annotation of Danionella translucida.</title>
        <authorList>
            <person name="Kadobianskyi M."/>
            <person name="Schulze L."/>
            <person name="Schuelke M."/>
            <person name="Judkewitz B."/>
        </authorList>
    </citation>
    <scope>NUCLEOTIDE SEQUENCE [LARGE SCALE GENOMIC DNA]</scope>
    <source>
        <strain evidence="2 3">Bolton</strain>
    </source>
</reference>
<name>A0A553Q787_9TELE</name>
<proteinExistence type="predicted"/>
<keyword evidence="3" id="KW-1185">Reference proteome</keyword>
<evidence type="ECO:0000313" key="2">
    <source>
        <dbReference type="EMBL" id="TRY85767.1"/>
    </source>
</evidence>
<evidence type="ECO:0000313" key="3">
    <source>
        <dbReference type="Proteomes" id="UP000316079"/>
    </source>
</evidence>
<protein>
    <submittedName>
        <fullName evidence="2">Uncharacterized protein</fullName>
    </submittedName>
</protein>
<dbReference type="AlphaFoldDB" id="A0A553Q787"/>
<accession>A0A553Q787</accession>
<comment type="caution">
    <text evidence="2">The sequence shown here is derived from an EMBL/GenBank/DDBJ whole genome shotgun (WGS) entry which is preliminary data.</text>
</comment>
<gene>
    <name evidence="2" type="ORF">DNTS_014579</name>
</gene>